<feature type="non-terminal residue" evidence="2">
    <location>
        <position position="1"/>
    </location>
</feature>
<name>A0A8S4Q788_OWEFU</name>
<dbReference type="OrthoDB" id="10058007at2759"/>
<evidence type="ECO:0000256" key="1">
    <source>
        <dbReference type="SAM" id="MobiDB-lite"/>
    </source>
</evidence>
<evidence type="ECO:0000313" key="3">
    <source>
        <dbReference type="Proteomes" id="UP000749559"/>
    </source>
</evidence>
<keyword evidence="3" id="KW-1185">Reference proteome</keyword>
<gene>
    <name evidence="2" type="ORF">OFUS_LOCUS26104</name>
</gene>
<sequence>CFISSYFQAQTILVINLSRTQTTVMVSIKMTVTLTTAILLFNICRGHPGKFASKKETSVPLPDGLERLLKRAAREEVPKHSPEKRAVSAALALADSEAGKEIAKGLGQAAGAIVGEIGKQVFGAVGQGKSFVKNVEDYHKEDKVSDEREKATAIAGGHQKAQINIIPGKGYMDDSGYAPPGVKITTNFDDDESESRGEDSNPGNAYMYPHGVGPALVNGCFLTNYKPGDP</sequence>
<feature type="non-terminal residue" evidence="2">
    <location>
        <position position="230"/>
    </location>
</feature>
<proteinExistence type="predicted"/>
<dbReference type="AlphaFoldDB" id="A0A8S4Q788"/>
<feature type="region of interest" description="Disordered" evidence="1">
    <location>
        <begin position="183"/>
        <end position="207"/>
    </location>
</feature>
<reference evidence="2" key="1">
    <citation type="submission" date="2022-03" db="EMBL/GenBank/DDBJ databases">
        <authorList>
            <person name="Martin C."/>
        </authorList>
    </citation>
    <scope>NUCLEOTIDE SEQUENCE</scope>
</reference>
<dbReference type="Proteomes" id="UP000749559">
    <property type="component" value="Unassembled WGS sequence"/>
</dbReference>
<organism evidence="2 3">
    <name type="scientific">Owenia fusiformis</name>
    <name type="common">Polychaete worm</name>
    <dbReference type="NCBI Taxonomy" id="6347"/>
    <lineage>
        <taxon>Eukaryota</taxon>
        <taxon>Metazoa</taxon>
        <taxon>Spiralia</taxon>
        <taxon>Lophotrochozoa</taxon>
        <taxon>Annelida</taxon>
        <taxon>Polychaeta</taxon>
        <taxon>Sedentaria</taxon>
        <taxon>Canalipalpata</taxon>
        <taxon>Sabellida</taxon>
        <taxon>Oweniida</taxon>
        <taxon>Oweniidae</taxon>
        <taxon>Owenia</taxon>
    </lineage>
</organism>
<accession>A0A8S4Q788</accession>
<dbReference type="EMBL" id="CAIIXF020000012">
    <property type="protein sequence ID" value="CAH1802424.1"/>
    <property type="molecule type" value="Genomic_DNA"/>
</dbReference>
<evidence type="ECO:0000313" key="2">
    <source>
        <dbReference type="EMBL" id="CAH1802424.1"/>
    </source>
</evidence>
<protein>
    <submittedName>
        <fullName evidence="2">Uncharacterized protein</fullName>
    </submittedName>
</protein>
<comment type="caution">
    <text evidence="2">The sequence shown here is derived from an EMBL/GenBank/DDBJ whole genome shotgun (WGS) entry which is preliminary data.</text>
</comment>